<feature type="domain" description="SH3" evidence="6">
    <location>
        <begin position="50"/>
        <end position="111"/>
    </location>
</feature>
<dbReference type="Pfam" id="PF00618">
    <property type="entry name" value="RasGEF_N"/>
    <property type="match status" value="1"/>
</dbReference>
<evidence type="ECO:0000259" key="6">
    <source>
        <dbReference type="PROSITE" id="PS50002"/>
    </source>
</evidence>
<evidence type="ECO:0000313" key="9">
    <source>
        <dbReference type="EMBL" id="KAF9444606.1"/>
    </source>
</evidence>
<dbReference type="Proteomes" id="UP000807342">
    <property type="component" value="Unassembled WGS sequence"/>
</dbReference>
<comment type="caution">
    <text evidence="9">The sequence shown here is derived from an EMBL/GenBank/DDBJ whole genome shotgun (WGS) entry which is preliminary data.</text>
</comment>
<evidence type="ECO:0000259" key="8">
    <source>
        <dbReference type="PROSITE" id="PS50212"/>
    </source>
</evidence>
<feature type="compositionally biased region" description="Polar residues" evidence="5">
    <location>
        <begin position="38"/>
        <end position="48"/>
    </location>
</feature>
<dbReference type="Pfam" id="PF00617">
    <property type="entry name" value="RasGEF"/>
    <property type="match status" value="1"/>
</dbReference>
<dbReference type="PROSITE" id="PS50002">
    <property type="entry name" value="SH3"/>
    <property type="match status" value="1"/>
</dbReference>
<dbReference type="PANTHER" id="PTHR23113">
    <property type="entry name" value="GUANINE NUCLEOTIDE EXCHANGE FACTOR"/>
    <property type="match status" value="1"/>
</dbReference>
<dbReference type="AlphaFoldDB" id="A0A9P6BY08"/>
<gene>
    <name evidence="9" type="ORF">P691DRAFT_677320</name>
</gene>
<keyword evidence="1 4" id="KW-0728">SH3 domain</keyword>
<proteinExistence type="predicted"/>
<protein>
    <submittedName>
        <fullName evidence="9">Ras GEF</fullName>
    </submittedName>
</protein>
<evidence type="ECO:0000313" key="10">
    <source>
        <dbReference type="Proteomes" id="UP000807342"/>
    </source>
</evidence>
<reference evidence="9" key="1">
    <citation type="submission" date="2020-11" db="EMBL/GenBank/DDBJ databases">
        <authorList>
            <consortium name="DOE Joint Genome Institute"/>
            <person name="Ahrendt S."/>
            <person name="Riley R."/>
            <person name="Andreopoulos W."/>
            <person name="Labutti K."/>
            <person name="Pangilinan J."/>
            <person name="Ruiz-Duenas F.J."/>
            <person name="Barrasa J.M."/>
            <person name="Sanchez-Garcia M."/>
            <person name="Camarero S."/>
            <person name="Miyauchi S."/>
            <person name="Serrano A."/>
            <person name="Linde D."/>
            <person name="Babiker R."/>
            <person name="Drula E."/>
            <person name="Ayuso-Fernandez I."/>
            <person name="Pacheco R."/>
            <person name="Padilla G."/>
            <person name="Ferreira P."/>
            <person name="Barriuso J."/>
            <person name="Kellner H."/>
            <person name="Castanera R."/>
            <person name="Alfaro M."/>
            <person name="Ramirez L."/>
            <person name="Pisabarro A.G."/>
            <person name="Kuo A."/>
            <person name="Tritt A."/>
            <person name="Lipzen A."/>
            <person name="He G."/>
            <person name="Yan M."/>
            <person name="Ng V."/>
            <person name="Cullen D."/>
            <person name="Martin F."/>
            <person name="Rosso M.-N."/>
            <person name="Henrissat B."/>
            <person name="Hibbett D."/>
            <person name="Martinez A.T."/>
            <person name="Grigoriev I.V."/>
        </authorList>
    </citation>
    <scope>NUCLEOTIDE SEQUENCE</scope>
    <source>
        <strain evidence="9">MF-IS2</strain>
    </source>
</reference>
<dbReference type="Gene3D" id="2.30.30.40">
    <property type="entry name" value="SH3 Domains"/>
    <property type="match status" value="1"/>
</dbReference>
<dbReference type="GO" id="GO:0005085">
    <property type="term" value="F:guanyl-nucleotide exchange factor activity"/>
    <property type="evidence" value="ECO:0007669"/>
    <property type="project" value="UniProtKB-KW"/>
</dbReference>
<evidence type="ECO:0000259" key="7">
    <source>
        <dbReference type="PROSITE" id="PS50009"/>
    </source>
</evidence>
<dbReference type="EMBL" id="MU151362">
    <property type="protein sequence ID" value="KAF9444606.1"/>
    <property type="molecule type" value="Genomic_DNA"/>
</dbReference>
<evidence type="ECO:0000256" key="2">
    <source>
        <dbReference type="ARBA" id="ARBA00022658"/>
    </source>
</evidence>
<dbReference type="InterPro" id="IPR008937">
    <property type="entry name" value="Ras-like_GEF"/>
</dbReference>
<name>A0A9P6BY08_9AGAR</name>
<dbReference type="InterPro" id="IPR001895">
    <property type="entry name" value="RASGEF_cat_dom"/>
</dbReference>
<dbReference type="SMART" id="SM00326">
    <property type="entry name" value="SH3"/>
    <property type="match status" value="1"/>
</dbReference>
<dbReference type="PROSITE" id="PS50212">
    <property type="entry name" value="RASGEF_NTER"/>
    <property type="match status" value="1"/>
</dbReference>
<keyword evidence="2 3" id="KW-0344">Guanine-nucleotide releasing factor</keyword>
<dbReference type="InterPro" id="IPR023578">
    <property type="entry name" value="Ras_GEF_dom_sf"/>
</dbReference>
<dbReference type="GO" id="GO:0007265">
    <property type="term" value="P:Ras protein signal transduction"/>
    <property type="evidence" value="ECO:0007669"/>
    <property type="project" value="TreeGrafter"/>
</dbReference>
<dbReference type="SUPFAM" id="SSF50044">
    <property type="entry name" value="SH3-domain"/>
    <property type="match status" value="1"/>
</dbReference>
<dbReference type="CDD" id="cd06224">
    <property type="entry name" value="REM"/>
    <property type="match status" value="1"/>
</dbReference>
<sequence>MRQSLHIHIDPSPFDPEVIISPDSTSPSPESARLSAGTARTTPTSTSSDQEEISVLCMHDFRAADSDQLSFRKNEILLIVKRENTGWWAAMRKGGDVIGWVPQAFVTPLTEEMAERLSNVREELRIYEYGAEQLYSAPLSRNDYIFDSEPEPEAVPRRARTFQACPRIVKSPDRNGCDQRQGLHYTGVNPSSGPLDAHKSHRRHTSPDPLASFDISFRRPRTADKTRKPVPIEDYSQPVLVLQASLPRYLQPRFAEQLDVDADGHVRNGSVPALIERLMATNIDNKHYQDVFLMTFRSFMTADVLFDALVEYYNLPQPGDLTVSELEDWLERGKRKTQRKVLEIFSDWLQSNHLLEEEPHIAGRLTEFLQSITSGPNAKVSKLIQARIQDLTFSIGSPVTISPSSASRKKRGSKPQKGELLKIEASDIAEQLSVILYDMYKKILPNECILYAKSKQGSHAANLREFCASHDKVTCWVQMSILTIETMKRRAETVDYWIKVAEKCRVLNNISAMSSIITALSSTVITRLPLTWAHVSKKSTLDSLLRYNDPSGSFATYRNLNSVDGPCVPFIVMHFTELAHIQDQYNDKESRVCFYKRKRFYEVLSTMLRHQKEPYALVLDDVAVFIRNHLQDPPDPRWLWKKSEDVQLSELQHADIRKGLEKAGF</sequence>
<dbReference type="SMART" id="SM00147">
    <property type="entry name" value="RasGEF"/>
    <property type="match status" value="1"/>
</dbReference>
<dbReference type="OrthoDB" id="10255964at2759"/>
<dbReference type="PANTHER" id="PTHR23113:SF368">
    <property type="entry name" value="CELL DIVISION CONTROL PROTEIN 25"/>
    <property type="match status" value="1"/>
</dbReference>
<evidence type="ECO:0000256" key="4">
    <source>
        <dbReference type="PROSITE-ProRule" id="PRU00192"/>
    </source>
</evidence>
<evidence type="ECO:0000256" key="1">
    <source>
        <dbReference type="ARBA" id="ARBA00022443"/>
    </source>
</evidence>
<keyword evidence="10" id="KW-1185">Reference proteome</keyword>
<evidence type="ECO:0000256" key="5">
    <source>
        <dbReference type="SAM" id="MobiDB-lite"/>
    </source>
</evidence>
<dbReference type="InterPro" id="IPR000651">
    <property type="entry name" value="Ras-like_Gua-exchang_fac_N"/>
</dbReference>
<organism evidence="9 10">
    <name type="scientific">Macrolepiota fuliginosa MF-IS2</name>
    <dbReference type="NCBI Taxonomy" id="1400762"/>
    <lineage>
        <taxon>Eukaryota</taxon>
        <taxon>Fungi</taxon>
        <taxon>Dikarya</taxon>
        <taxon>Basidiomycota</taxon>
        <taxon>Agaricomycotina</taxon>
        <taxon>Agaricomycetes</taxon>
        <taxon>Agaricomycetidae</taxon>
        <taxon>Agaricales</taxon>
        <taxon>Agaricineae</taxon>
        <taxon>Agaricaceae</taxon>
        <taxon>Macrolepiota</taxon>
    </lineage>
</organism>
<dbReference type="InterPro" id="IPR036964">
    <property type="entry name" value="RASGEF_cat_dom_sf"/>
</dbReference>
<feature type="region of interest" description="Disordered" evidence="5">
    <location>
        <begin position="1"/>
        <end position="51"/>
    </location>
</feature>
<dbReference type="Gene3D" id="1.20.870.10">
    <property type="entry name" value="Son of sevenless (SoS) protein Chain: S domain 1"/>
    <property type="match status" value="1"/>
</dbReference>
<dbReference type="Gene3D" id="1.10.840.10">
    <property type="entry name" value="Ras guanine-nucleotide exchange factors catalytic domain"/>
    <property type="match status" value="1"/>
</dbReference>
<feature type="domain" description="Ras-GEF" evidence="7">
    <location>
        <begin position="424"/>
        <end position="649"/>
    </location>
</feature>
<dbReference type="CDD" id="cd00174">
    <property type="entry name" value="SH3"/>
    <property type="match status" value="1"/>
</dbReference>
<dbReference type="InterPro" id="IPR036028">
    <property type="entry name" value="SH3-like_dom_sf"/>
</dbReference>
<dbReference type="SMART" id="SM00229">
    <property type="entry name" value="RasGEFN"/>
    <property type="match status" value="1"/>
</dbReference>
<dbReference type="Pfam" id="PF00018">
    <property type="entry name" value="SH3_1"/>
    <property type="match status" value="1"/>
</dbReference>
<feature type="region of interest" description="Disordered" evidence="5">
    <location>
        <begin position="172"/>
        <end position="218"/>
    </location>
</feature>
<evidence type="ECO:0000256" key="3">
    <source>
        <dbReference type="PROSITE-ProRule" id="PRU00168"/>
    </source>
</evidence>
<feature type="domain" description="N-terminal Ras-GEF" evidence="8">
    <location>
        <begin position="262"/>
        <end position="392"/>
    </location>
</feature>
<dbReference type="InterPro" id="IPR001452">
    <property type="entry name" value="SH3_domain"/>
</dbReference>
<accession>A0A9P6BY08</accession>
<dbReference type="PROSITE" id="PS50009">
    <property type="entry name" value="RASGEF_CAT"/>
    <property type="match status" value="1"/>
</dbReference>
<dbReference type="GO" id="GO:0005886">
    <property type="term" value="C:plasma membrane"/>
    <property type="evidence" value="ECO:0007669"/>
    <property type="project" value="TreeGrafter"/>
</dbReference>
<dbReference type="SUPFAM" id="SSF48366">
    <property type="entry name" value="Ras GEF"/>
    <property type="match status" value="1"/>
</dbReference>